<feature type="transmembrane region" description="Helical" evidence="5">
    <location>
        <begin position="489"/>
        <end position="510"/>
    </location>
</feature>
<dbReference type="PANTHER" id="PTHR42727:SF1">
    <property type="entry name" value="PHOSPHATE TRANSPORT SYSTEM PERMEASE"/>
    <property type="match status" value="1"/>
</dbReference>
<dbReference type="GO" id="GO:0005886">
    <property type="term" value="C:plasma membrane"/>
    <property type="evidence" value="ECO:0007669"/>
    <property type="project" value="UniProtKB-SubCell"/>
</dbReference>
<dbReference type="Gene3D" id="1.10.3720.10">
    <property type="entry name" value="MetI-like"/>
    <property type="match status" value="1"/>
</dbReference>
<feature type="transmembrane region" description="Helical" evidence="5">
    <location>
        <begin position="690"/>
        <end position="712"/>
    </location>
</feature>
<evidence type="ECO:0000256" key="2">
    <source>
        <dbReference type="ARBA" id="ARBA00022692"/>
    </source>
</evidence>
<dbReference type="PANTHER" id="PTHR42727">
    <property type="entry name" value="PHOSPHATE TRANSPORT SYSTEM PERMEASE PROTEIN"/>
    <property type="match status" value="1"/>
</dbReference>
<dbReference type="Proteomes" id="UP000175691">
    <property type="component" value="Unassembled WGS sequence"/>
</dbReference>
<dbReference type="CDD" id="cd06261">
    <property type="entry name" value="TM_PBP2"/>
    <property type="match status" value="1"/>
</dbReference>
<protein>
    <submittedName>
        <fullName evidence="7">Phosphate ABC transporter permease</fullName>
    </submittedName>
</protein>
<evidence type="ECO:0000313" key="7">
    <source>
        <dbReference type="EMBL" id="OFC69233.1"/>
    </source>
</evidence>
<feature type="transmembrane region" description="Helical" evidence="5">
    <location>
        <begin position="462"/>
        <end position="483"/>
    </location>
</feature>
<dbReference type="Pfam" id="PF00528">
    <property type="entry name" value="BPD_transp_1"/>
    <property type="match status" value="1"/>
</dbReference>
<evidence type="ECO:0000256" key="4">
    <source>
        <dbReference type="ARBA" id="ARBA00023136"/>
    </source>
</evidence>
<evidence type="ECO:0000256" key="5">
    <source>
        <dbReference type="RuleBase" id="RU363032"/>
    </source>
</evidence>
<dbReference type="STRING" id="1656094.BFC18_21210"/>
<dbReference type="InterPro" id="IPR000515">
    <property type="entry name" value="MetI-like"/>
</dbReference>
<feature type="transmembrane region" description="Helical" evidence="5">
    <location>
        <begin position="570"/>
        <end position="593"/>
    </location>
</feature>
<accession>A0A1E7Z6R3</accession>
<evidence type="ECO:0000256" key="1">
    <source>
        <dbReference type="ARBA" id="ARBA00004651"/>
    </source>
</evidence>
<dbReference type="InterPro" id="IPR011047">
    <property type="entry name" value="Quinoprotein_ADH-like_sf"/>
</dbReference>
<dbReference type="SUPFAM" id="SSF161098">
    <property type="entry name" value="MetI-like"/>
    <property type="match status" value="2"/>
</dbReference>
<comment type="subcellular location">
    <subcellularLocation>
        <location evidence="1 5">Cell membrane</location>
        <topology evidence="1 5">Multi-pass membrane protein</topology>
    </subcellularLocation>
</comment>
<keyword evidence="2 5" id="KW-0812">Transmembrane</keyword>
<feature type="domain" description="ABC transmembrane type-1" evidence="6">
    <location>
        <begin position="422"/>
        <end position="709"/>
    </location>
</feature>
<comment type="caution">
    <text evidence="7">The sequence shown here is derived from an EMBL/GenBank/DDBJ whole genome shotgun (WGS) entry which is preliminary data.</text>
</comment>
<evidence type="ECO:0000259" key="6">
    <source>
        <dbReference type="PROSITE" id="PS50928"/>
    </source>
</evidence>
<name>A0A1E7Z6R3_9ALTE</name>
<evidence type="ECO:0000313" key="8">
    <source>
        <dbReference type="Proteomes" id="UP000175691"/>
    </source>
</evidence>
<dbReference type="GO" id="GO:0055085">
    <property type="term" value="P:transmembrane transport"/>
    <property type="evidence" value="ECO:0007669"/>
    <property type="project" value="InterPro"/>
</dbReference>
<keyword evidence="5" id="KW-0813">Transport</keyword>
<dbReference type="PROSITE" id="PS50928">
    <property type="entry name" value="ABC_TM1"/>
    <property type="match status" value="1"/>
</dbReference>
<comment type="similarity">
    <text evidence="5">Belongs to the binding-protein-dependent transport system permease family.</text>
</comment>
<dbReference type="OrthoDB" id="9785113at2"/>
<proteinExistence type="inferred from homology"/>
<feature type="transmembrane region" description="Helical" evidence="5">
    <location>
        <begin position="430"/>
        <end position="450"/>
    </location>
</feature>
<feature type="transmembrane region" description="Helical" evidence="5">
    <location>
        <begin position="622"/>
        <end position="643"/>
    </location>
</feature>
<sequence>MKSPVDKQIIKRQRKDKRLKVTVTLFGGLVLFTLVLLISHLISQAMPLAMSPSLSEVSSPEFNEAQKSQGLSVLSAGDLMEGQPLLARTEDCRVRMLNLNKAETGFASFHDYIRPCDHSTAVVSEKEQHYIADISGSGQVRVVDVQSIAMTQSPLLTGAEPKALGAGLISFALPEAVWLAQQSWQVYPGERWIVAKVVTDSQTFVRWVNRANPTRIIDFSFSPRAMVLPLPGAALTLTFEKGLLTQQPLDGVANDSLTKESIVWWQSLPKDRTLLTASDNGLLTRWILRNNNGQMTFYPTWTIPFDDYQTPVDVSVHATSDALAILTSASKLVLMNRVTGEVVSATSLEVPRSSLSWYGRRLYLASETGVSIQKVNWLSGVTTWASLFQPQEYEGYQQADTVWQTTSGSDYQETKYSLVPLLIGSLKASVLALMIAIPVAVGAAIYSAYFSEARLRHWLKPALEMLEAVPSVLIGFVAAIWLAPMAERVLFSFGFFLIVVPVILFVAALFQYRIARKFPPVLRRGTELIVLPLLLLALGYVSMQWAPDWIFTLTGVDSLTALSTSSETPIGKTTIVVALALGVAISPTIYSLAEDAISGVPDYLKHASFALGATRLQTLHHVVLKMAMPGILAAIMLGFGRAFGETMIVLMVTGNTPISDWHLLEGLRALTANLAIELPETDVNSVHYQILFFTACILFGFTFVVNTLAELLRQRLRVNARHD</sequence>
<keyword evidence="3 5" id="KW-1133">Transmembrane helix</keyword>
<keyword evidence="4 5" id="KW-0472">Membrane</keyword>
<dbReference type="InterPro" id="IPR035906">
    <property type="entry name" value="MetI-like_sf"/>
</dbReference>
<feature type="transmembrane region" description="Helical" evidence="5">
    <location>
        <begin position="530"/>
        <end position="550"/>
    </location>
</feature>
<reference evidence="7 8" key="1">
    <citation type="submission" date="2016-08" db="EMBL/GenBank/DDBJ databases">
        <authorList>
            <person name="Seilhamer J.J."/>
        </authorList>
    </citation>
    <scope>NUCLEOTIDE SEQUENCE [LARGE SCALE GENOMIC DNA]</scope>
    <source>
        <strain evidence="7 8">KCTC 42603</strain>
    </source>
</reference>
<dbReference type="AlphaFoldDB" id="A0A1E7Z6R3"/>
<dbReference type="SUPFAM" id="SSF50998">
    <property type="entry name" value="Quinoprotein alcohol dehydrogenase-like"/>
    <property type="match status" value="1"/>
</dbReference>
<dbReference type="EMBL" id="MDHN01000041">
    <property type="protein sequence ID" value="OFC69233.1"/>
    <property type="molecule type" value="Genomic_DNA"/>
</dbReference>
<gene>
    <name evidence="7" type="ORF">BFC18_21210</name>
</gene>
<organism evidence="7 8">
    <name type="scientific">Alteromonas confluentis</name>
    <dbReference type="NCBI Taxonomy" id="1656094"/>
    <lineage>
        <taxon>Bacteria</taxon>
        <taxon>Pseudomonadati</taxon>
        <taxon>Pseudomonadota</taxon>
        <taxon>Gammaproteobacteria</taxon>
        <taxon>Alteromonadales</taxon>
        <taxon>Alteromonadaceae</taxon>
        <taxon>Alteromonas/Salinimonas group</taxon>
        <taxon>Alteromonas</taxon>
    </lineage>
</organism>
<feature type="transmembrane region" description="Helical" evidence="5">
    <location>
        <begin position="21"/>
        <end position="42"/>
    </location>
</feature>
<keyword evidence="8" id="KW-1185">Reference proteome</keyword>
<evidence type="ECO:0000256" key="3">
    <source>
        <dbReference type="ARBA" id="ARBA00022989"/>
    </source>
</evidence>